<gene>
    <name evidence="1" type="ORF">T265_07441</name>
</gene>
<dbReference type="CTD" id="20321620"/>
<protein>
    <submittedName>
        <fullName evidence="1">Uncharacterized protein</fullName>
    </submittedName>
</protein>
<proteinExistence type="predicted"/>
<accession>A0A074ZH82</accession>
<reference evidence="1 2" key="1">
    <citation type="submission" date="2013-11" db="EMBL/GenBank/DDBJ databases">
        <title>Opisthorchis viverrini - life in the bile duct.</title>
        <authorList>
            <person name="Young N.D."/>
            <person name="Nagarajan N."/>
            <person name="Lin S.J."/>
            <person name="Korhonen P.K."/>
            <person name="Jex A.R."/>
            <person name="Hall R.S."/>
            <person name="Safavi-Hemami H."/>
            <person name="Kaewkong W."/>
            <person name="Bertrand D."/>
            <person name="Gao S."/>
            <person name="Seet Q."/>
            <person name="Wongkham S."/>
            <person name="Teh B.T."/>
            <person name="Wongkham C."/>
            <person name="Intapan P.M."/>
            <person name="Maleewong W."/>
            <person name="Yang X."/>
            <person name="Hu M."/>
            <person name="Wang Z."/>
            <person name="Hofmann A."/>
            <person name="Sternberg P.W."/>
            <person name="Tan P."/>
            <person name="Wang J."/>
            <person name="Gasser R.B."/>
        </authorList>
    </citation>
    <scope>NUCLEOTIDE SEQUENCE [LARGE SCALE GENOMIC DNA]</scope>
</reference>
<dbReference type="RefSeq" id="XP_009171223.1">
    <property type="nucleotide sequence ID" value="XM_009172959.1"/>
</dbReference>
<dbReference type="EMBL" id="KL596789">
    <property type="protein sequence ID" value="KER25052.1"/>
    <property type="molecule type" value="Genomic_DNA"/>
</dbReference>
<dbReference type="KEGG" id="ovi:T265_07441"/>
<organism evidence="1 2">
    <name type="scientific">Opisthorchis viverrini</name>
    <name type="common">Southeast Asian liver fluke</name>
    <dbReference type="NCBI Taxonomy" id="6198"/>
    <lineage>
        <taxon>Eukaryota</taxon>
        <taxon>Metazoa</taxon>
        <taxon>Spiralia</taxon>
        <taxon>Lophotrochozoa</taxon>
        <taxon>Platyhelminthes</taxon>
        <taxon>Trematoda</taxon>
        <taxon>Digenea</taxon>
        <taxon>Opisthorchiida</taxon>
        <taxon>Opisthorchiata</taxon>
        <taxon>Opisthorchiidae</taxon>
        <taxon>Opisthorchis</taxon>
    </lineage>
</organism>
<name>A0A074ZH82_OPIVI</name>
<keyword evidence="2" id="KW-1185">Reference proteome</keyword>
<evidence type="ECO:0000313" key="2">
    <source>
        <dbReference type="Proteomes" id="UP000054324"/>
    </source>
</evidence>
<dbReference type="AlphaFoldDB" id="A0A074ZH82"/>
<evidence type="ECO:0000313" key="1">
    <source>
        <dbReference type="EMBL" id="KER25052.1"/>
    </source>
</evidence>
<dbReference type="Proteomes" id="UP000054324">
    <property type="component" value="Unassembled WGS sequence"/>
</dbReference>
<sequence>MLPKRSTRIRILPRCPSLDGGSQDREVIVKLWIFRLHPFGACCNTTRRRHEGWDTARMHKSRQGKLRGRGQFAPQTFRSVNSRSNHLVHVTPKKHEGWDTARMHKSRQGKLRGRGQFAPQTFRSVNSRSNHLVHVTPKSSQYCNVVTDFNGQTLPKTNTSCISIYLCPHILFLSPIDPTCSGAHRIN</sequence>
<dbReference type="GeneID" id="20321620"/>